<dbReference type="GeneID" id="54565221"/>
<accession>A0A6A6CVJ5</accession>
<organism evidence="2 3">
    <name type="scientific">Zasmidium cellare ATCC 36951</name>
    <dbReference type="NCBI Taxonomy" id="1080233"/>
    <lineage>
        <taxon>Eukaryota</taxon>
        <taxon>Fungi</taxon>
        <taxon>Dikarya</taxon>
        <taxon>Ascomycota</taxon>
        <taxon>Pezizomycotina</taxon>
        <taxon>Dothideomycetes</taxon>
        <taxon>Dothideomycetidae</taxon>
        <taxon>Mycosphaerellales</taxon>
        <taxon>Mycosphaerellaceae</taxon>
        <taxon>Zasmidium</taxon>
    </lineage>
</organism>
<dbReference type="Proteomes" id="UP000799537">
    <property type="component" value="Unassembled WGS sequence"/>
</dbReference>
<dbReference type="EMBL" id="ML993586">
    <property type="protein sequence ID" value="KAF2170220.1"/>
    <property type="molecule type" value="Genomic_DNA"/>
</dbReference>
<reference evidence="2" key="1">
    <citation type="journal article" date="2020" name="Stud. Mycol.">
        <title>101 Dothideomycetes genomes: a test case for predicting lifestyles and emergence of pathogens.</title>
        <authorList>
            <person name="Haridas S."/>
            <person name="Albert R."/>
            <person name="Binder M."/>
            <person name="Bloem J."/>
            <person name="Labutti K."/>
            <person name="Salamov A."/>
            <person name="Andreopoulos B."/>
            <person name="Baker S."/>
            <person name="Barry K."/>
            <person name="Bills G."/>
            <person name="Bluhm B."/>
            <person name="Cannon C."/>
            <person name="Castanera R."/>
            <person name="Culley D."/>
            <person name="Daum C."/>
            <person name="Ezra D."/>
            <person name="Gonzalez J."/>
            <person name="Henrissat B."/>
            <person name="Kuo A."/>
            <person name="Liang C."/>
            <person name="Lipzen A."/>
            <person name="Lutzoni F."/>
            <person name="Magnuson J."/>
            <person name="Mondo S."/>
            <person name="Nolan M."/>
            <person name="Ohm R."/>
            <person name="Pangilinan J."/>
            <person name="Park H.-J."/>
            <person name="Ramirez L."/>
            <person name="Alfaro M."/>
            <person name="Sun H."/>
            <person name="Tritt A."/>
            <person name="Yoshinaga Y."/>
            <person name="Zwiers L.-H."/>
            <person name="Turgeon B."/>
            <person name="Goodwin S."/>
            <person name="Spatafora J."/>
            <person name="Crous P."/>
            <person name="Grigoriev I."/>
        </authorList>
    </citation>
    <scope>NUCLEOTIDE SEQUENCE</scope>
    <source>
        <strain evidence="2">ATCC 36951</strain>
    </source>
</reference>
<dbReference type="AlphaFoldDB" id="A0A6A6CVJ5"/>
<evidence type="ECO:0000313" key="3">
    <source>
        <dbReference type="Proteomes" id="UP000799537"/>
    </source>
</evidence>
<feature type="region of interest" description="Disordered" evidence="1">
    <location>
        <begin position="154"/>
        <end position="177"/>
    </location>
</feature>
<sequence length="177" mass="19056">MDLASYTCQVISALGSTSLQFSTTIEERSSRLVPSHASDSRLSTTPLRCEPESFSALESASSGRWVGEEGLDRAFLASTISLGLSLGDIKSMVGNEILASLDAADNADVDDENASIVGTPLGIASSKHLSELTGVSHLGTSKLGWQLRSSNDYTALPEDYDEHERPRNRGRRPKRDQ</sequence>
<proteinExistence type="predicted"/>
<dbReference type="RefSeq" id="XP_033671109.1">
    <property type="nucleotide sequence ID" value="XM_033811949.1"/>
</dbReference>
<evidence type="ECO:0000313" key="2">
    <source>
        <dbReference type="EMBL" id="KAF2170220.1"/>
    </source>
</evidence>
<gene>
    <name evidence="2" type="ORF">M409DRAFT_51962</name>
</gene>
<keyword evidence="3" id="KW-1185">Reference proteome</keyword>
<name>A0A6A6CVJ5_ZASCE</name>
<protein>
    <submittedName>
        <fullName evidence="2">Uncharacterized protein</fullName>
    </submittedName>
</protein>
<feature type="compositionally biased region" description="Basic residues" evidence="1">
    <location>
        <begin position="168"/>
        <end position="177"/>
    </location>
</feature>
<evidence type="ECO:0000256" key="1">
    <source>
        <dbReference type="SAM" id="MobiDB-lite"/>
    </source>
</evidence>